<feature type="region of interest" description="Disordered" evidence="1">
    <location>
        <begin position="1"/>
        <end position="25"/>
    </location>
</feature>
<dbReference type="Proteomes" id="UP000789405">
    <property type="component" value="Unassembled WGS sequence"/>
</dbReference>
<organism evidence="2 3">
    <name type="scientific">Dentiscutata erythropus</name>
    <dbReference type="NCBI Taxonomy" id="1348616"/>
    <lineage>
        <taxon>Eukaryota</taxon>
        <taxon>Fungi</taxon>
        <taxon>Fungi incertae sedis</taxon>
        <taxon>Mucoromycota</taxon>
        <taxon>Glomeromycotina</taxon>
        <taxon>Glomeromycetes</taxon>
        <taxon>Diversisporales</taxon>
        <taxon>Gigasporaceae</taxon>
        <taxon>Dentiscutata</taxon>
    </lineage>
</organism>
<sequence>MPLLSKGKRKAKNQTRDIKGQYNTKKMELTDQENIVNELYNSDTEDELDVSIENGGEKNGGWNKYNELDKNDSQFEKTKRGLYMKGKTPKSTYYDKYRPTDPNDLEEISDDSDSEPDLYTFTINRKANDLKKQLEQNYNKLMVKEYNYKRAIFEYLILLSKNNGRRKIKASLDVARKVFIDGNMWKARKIRYFTKYWLLNDKLPLSRHRKHQKTIRIIDDEDIGDKCHIWIRSQNFK</sequence>
<dbReference type="EMBL" id="CAJVPY010006608">
    <property type="protein sequence ID" value="CAG8665918.1"/>
    <property type="molecule type" value="Genomic_DNA"/>
</dbReference>
<reference evidence="2" key="1">
    <citation type="submission" date="2021-06" db="EMBL/GenBank/DDBJ databases">
        <authorList>
            <person name="Kallberg Y."/>
            <person name="Tangrot J."/>
            <person name="Rosling A."/>
        </authorList>
    </citation>
    <scope>NUCLEOTIDE SEQUENCE</scope>
    <source>
        <strain evidence="2">MA453B</strain>
    </source>
</reference>
<feature type="compositionally biased region" description="Basic residues" evidence="1">
    <location>
        <begin position="1"/>
        <end position="13"/>
    </location>
</feature>
<accession>A0A9N9E5I6</accession>
<comment type="caution">
    <text evidence="2">The sequence shown here is derived from an EMBL/GenBank/DDBJ whole genome shotgun (WGS) entry which is preliminary data.</text>
</comment>
<keyword evidence="3" id="KW-1185">Reference proteome</keyword>
<protein>
    <submittedName>
        <fullName evidence="2">23804_t:CDS:1</fullName>
    </submittedName>
</protein>
<dbReference type="AlphaFoldDB" id="A0A9N9E5I6"/>
<evidence type="ECO:0000313" key="2">
    <source>
        <dbReference type="EMBL" id="CAG8665918.1"/>
    </source>
</evidence>
<feature type="non-terminal residue" evidence="2">
    <location>
        <position position="1"/>
    </location>
</feature>
<proteinExistence type="predicted"/>
<feature type="region of interest" description="Disordered" evidence="1">
    <location>
        <begin position="91"/>
        <end position="113"/>
    </location>
</feature>
<dbReference type="OrthoDB" id="2379098at2759"/>
<gene>
    <name evidence="2" type="ORF">DERYTH_LOCUS10959</name>
</gene>
<evidence type="ECO:0000256" key="1">
    <source>
        <dbReference type="SAM" id="MobiDB-lite"/>
    </source>
</evidence>
<evidence type="ECO:0000313" key="3">
    <source>
        <dbReference type="Proteomes" id="UP000789405"/>
    </source>
</evidence>
<feature type="compositionally biased region" description="Acidic residues" evidence="1">
    <location>
        <begin position="103"/>
        <end position="113"/>
    </location>
</feature>
<feature type="compositionally biased region" description="Basic and acidic residues" evidence="1">
    <location>
        <begin position="14"/>
        <end position="25"/>
    </location>
</feature>
<name>A0A9N9E5I6_9GLOM</name>